<evidence type="ECO:0000256" key="1">
    <source>
        <dbReference type="SAM" id="MobiDB-lite"/>
    </source>
</evidence>
<protein>
    <submittedName>
        <fullName evidence="2">Uncharacterized protein</fullName>
    </submittedName>
</protein>
<name>A0A314ZFQ3_PRUYE</name>
<comment type="caution">
    <text evidence="2">The sequence shown here is derived from an EMBL/GenBank/DDBJ whole genome shotgun (WGS) entry which is preliminary data.</text>
</comment>
<evidence type="ECO:0000313" key="2">
    <source>
        <dbReference type="EMBL" id="PQQ15691.1"/>
    </source>
</evidence>
<proteinExistence type="predicted"/>
<evidence type="ECO:0000313" key="3">
    <source>
        <dbReference type="Proteomes" id="UP000250321"/>
    </source>
</evidence>
<accession>A0A314ZFQ3</accession>
<gene>
    <name evidence="2" type="ORF">Pyn_09283</name>
</gene>
<reference evidence="2 3" key="1">
    <citation type="submission" date="2018-02" db="EMBL/GenBank/DDBJ databases">
        <title>Draft genome of wild Prunus yedoensis var. nudiflora.</title>
        <authorList>
            <person name="Baek S."/>
            <person name="Kim J.-H."/>
            <person name="Choi K."/>
            <person name="Kim G.-B."/>
            <person name="Cho A."/>
            <person name="Jang H."/>
            <person name="Shin C.-H."/>
            <person name="Yu H.-J."/>
            <person name="Mun J.-H."/>
        </authorList>
    </citation>
    <scope>NUCLEOTIDE SEQUENCE [LARGE SCALE GENOMIC DNA]</scope>
    <source>
        <strain evidence="3">cv. Jeju island</strain>
        <tissue evidence="2">Leaf</tissue>
    </source>
</reference>
<organism evidence="2 3">
    <name type="scientific">Prunus yedoensis var. nudiflora</name>
    <dbReference type="NCBI Taxonomy" id="2094558"/>
    <lineage>
        <taxon>Eukaryota</taxon>
        <taxon>Viridiplantae</taxon>
        <taxon>Streptophyta</taxon>
        <taxon>Embryophyta</taxon>
        <taxon>Tracheophyta</taxon>
        <taxon>Spermatophyta</taxon>
        <taxon>Magnoliopsida</taxon>
        <taxon>eudicotyledons</taxon>
        <taxon>Gunneridae</taxon>
        <taxon>Pentapetalae</taxon>
        <taxon>rosids</taxon>
        <taxon>fabids</taxon>
        <taxon>Rosales</taxon>
        <taxon>Rosaceae</taxon>
        <taxon>Amygdaloideae</taxon>
        <taxon>Amygdaleae</taxon>
        <taxon>Prunus</taxon>
    </lineage>
</organism>
<feature type="region of interest" description="Disordered" evidence="1">
    <location>
        <begin position="1"/>
        <end position="29"/>
    </location>
</feature>
<dbReference type="EMBL" id="PJQY01000222">
    <property type="protein sequence ID" value="PQQ15691.1"/>
    <property type="molecule type" value="Genomic_DNA"/>
</dbReference>
<keyword evidence="3" id="KW-1185">Reference proteome</keyword>
<dbReference type="AlphaFoldDB" id="A0A314ZFQ3"/>
<dbReference type="Proteomes" id="UP000250321">
    <property type="component" value="Unassembled WGS sequence"/>
</dbReference>
<sequence length="100" mass="11096">MKSLSHTHDPLTIFKPRTATVPPSANQPPRLLLPGFQPPRLSQSQTLSRSSLTLRLLVDQPPRLLQPCTRRQFVITDNIYSSPPISSVGFSLKSVKGTCF</sequence>